<gene>
    <name evidence="1" type="ORF">NDES1114_LOCUS36546</name>
</gene>
<sequence length="353" mass="39992">MTQLLRTAIPVVSAHAPGVVMGREHADAAIAAVKASAGFSNVQGLTLPDGLDMLTDANANLKSSRIFEENVNRLRGELYVGGHDDPQRRFELHQLLMVAGFYARAANMHSTKADPVRFLANHYNFDVRRDKSVLHAVKDVAFNDAATPATNDLLGELLETERHLFGQHRLQPIGGKQYMMPGVAVRHIKTEEELLRLLALEPVVKHGNFETVIVPDDKRVTSVGSGGWKTTRDKEILITKQDRWDAVLLKCKPEPEPPIAPPTKLYSPDEEYGHFRLRVLRPPPPMSWAEKMREVLLQVWVYWFSFWALFWMVDEEVIAFIGLIYARYKQLAFLQEEAKRSHSKVYMATSKLS</sequence>
<evidence type="ECO:0000313" key="1">
    <source>
        <dbReference type="EMBL" id="CAD9157958.1"/>
    </source>
</evidence>
<reference evidence="1" key="1">
    <citation type="submission" date="2021-01" db="EMBL/GenBank/DDBJ databases">
        <authorList>
            <person name="Corre E."/>
            <person name="Pelletier E."/>
            <person name="Niang G."/>
            <person name="Scheremetjew M."/>
            <person name="Finn R."/>
            <person name="Kale V."/>
            <person name="Holt S."/>
            <person name="Cochrane G."/>
            <person name="Meng A."/>
            <person name="Brown T."/>
            <person name="Cohen L."/>
        </authorList>
    </citation>
    <scope>NUCLEOTIDE SEQUENCE</scope>
    <source>
        <strain evidence="1">CCAP 1951/1</strain>
    </source>
</reference>
<proteinExistence type="predicted"/>
<name>A0A7S1R6J8_NEODS</name>
<protein>
    <submittedName>
        <fullName evidence="1">Uncharacterized protein</fullName>
    </submittedName>
</protein>
<organism evidence="1">
    <name type="scientific">Neobodo designis</name>
    <name type="common">Flagellated protozoan</name>
    <name type="synonym">Bodo designis</name>
    <dbReference type="NCBI Taxonomy" id="312471"/>
    <lineage>
        <taxon>Eukaryota</taxon>
        <taxon>Discoba</taxon>
        <taxon>Euglenozoa</taxon>
        <taxon>Kinetoplastea</taxon>
        <taxon>Metakinetoplastina</taxon>
        <taxon>Neobodonida</taxon>
        <taxon>Neobodo</taxon>
    </lineage>
</organism>
<accession>A0A7S1R6J8</accession>
<dbReference type="AlphaFoldDB" id="A0A7S1R6J8"/>
<dbReference type="EMBL" id="HBGF01054635">
    <property type="protein sequence ID" value="CAD9157958.1"/>
    <property type="molecule type" value="Transcribed_RNA"/>
</dbReference>